<evidence type="ECO:0000313" key="4">
    <source>
        <dbReference type="Proteomes" id="UP001648503"/>
    </source>
</evidence>
<feature type="chain" id="PRO_5046260722" evidence="2">
    <location>
        <begin position="19"/>
        <end position="289"/>
    </location>
</feature>
<accession>A0ABQ8ET04</accession>
<evidence type="ECO:0000256" key="2">
    <source>
        <dbReference type="SAM" id="SignalP"/>
    </source>
</evidence>
<reference evidence="3 4" key="1">
    <citation type="submission" date="2021-02" db="EMBL/GenBank/DDBJ databases">
        <title>Variation within the Batrachochytrium salamandrivorans European outbreak.</title>
        <authorList>
            <person name="Kelly M."/>
            <person name="Pasmans F."/>
            <person name="Shea T.P."/>
            <person name="Munoz J.F."/>
            <person name="Carranza S."/>
            <person name="Cuomo C.A."/>
            <person name="Martel A."/>
        </authorList>
    </citation>
    <scope>NUCLEOTIDE SEQUENCE [LARGE SCALE GENOMIC DNA]</scope>
    <source>
        <strain evidence="3 4">AMFP18/2</strain>
    </source>
</reference>
<dbReference type="Proteomes" id="UP001648503">
    <property type="component" value="Unassembled WGS sequence"/>
</dbReference>
<keyword evidence="2" id="KW-0732">Signal</keyword>
<organism evidence="3 4">
    <name type="scientific">Batrachochytrium salamandrivorans</name>
    <dbReference type="NCBI Taxonomy" id="1357716"/>
    <lineage>
        <taxon>Eukaryota</taxon>
        <taxon>Fungi</taxon>
        <taxon>Fungi incertae sedis</taxon>
        <taxon>Chytridiomycota</taxon>
        <taxon>Chytridiomycota incertae sedis</taxon>
        <taxon>Chytridiomycetes</taxon>
        <taxon>Rhizophydiales</taxon>
        <taxon>Rhizophydiales incertae sedis</taxon>
        <taxon>Batrachochytrium</taxon>
    </lineage>
</organism>
<gene>
    <name evidence="3" type="ORF">BASA50_001224</name>
</gene>
<protein>
    <submittedName>
        <fullName evidence="3">Uncharacterized protein</fullName>
    </submittedName>
</protein>
<keyword evidence="4" id="KW-1185">Reference proteome</keyword>
<sequence>MQFFYLFSFAVVTFYAAALPQPAEISEKHSNDVNTNLAYDLETRSYQSVFDSQGDSATLTSLKRRDSSEGSSRDNGGSGSSPPPTTTLKKRASKAFTKDDVSPMNLASTIDKVGDGMYIFFESGEKAGKKIGGRVGQMVAKYIRRASYVVFAIINWAKSSSTETLLTIRSGLGNYDYTAFLPEFTEMAKKSDNDFREGLKAAVGDVSNILKNVGSDIENVQKIHRSFENILYNRTSLIYKLRDVLGRFTTGKTLQGYLADISRSIGRFLAGQHHLHLAIIREFNAAPSQ</sequence>
<feature type="region of interest" description="Disordered" evidence="1">
    <location>
        <begin position="60"/>
        <end position="88"/>
    </location>
</feature>
<feature type="signal peptide" evidence="2">
    <location>
        <begin position="1"/>
        <end position="18"/>
    </location>
</feature>
<evidence type="ECO:0000313" key="3">
    <source>
        <dbReference type="EMBL" id="KAH6585616.1"/>
    </source>
</evidence>
<evidence type="ECO:0000256" key="1">
    <source>
        <dbReference type="SAM" id="MobiDB-lite"/>
    </source>
</evidence>
<proteinExistence type="predicted"/>
<name>A0ABQ8ET04_9FUNG</name>
<feature type="compositionally biased region" description="Basic and acidic residues" evidence="1">
    <location>
        <begin position="63"/>
        <end position="72"/>
    </location>
</feature>
<dbReference type="EMBL" id="JAFCIX010000580">
    <property type="protein sequence ID" value="KAH6585616.1"/>
    <property type="molecule type" value="Genomic_DNA"/>
</dbReference>
<comment type="caution">
    <text evidence="3">The sequence shown here is derived from an EMBL/GenBank/DDBJ whole genome shotgun (WGS) entry which is preliminary data.</text>
</comment>